<dbReference type="Proteomes" id="UP000250235">
    <property type="component" value="Unassembled WGS sequence"/>
</dbReference>
<gene>
    <name evidence="1" type="ORF">F511_09030</name>
</gene>
<proteinExistence type="predicted"/>
<dbReference type="AlphaFoldDB" id="A0A2Z7AM91"/>
<dbReference type="PANTHER" id="PTHR33592:SF10">
    <property type="entry name" value="TRANSMEMBRANE PROTEIN"/>
    <property type="match status" value="1"/>
</dbReference>
<name>A0A2Z7AM91_9LAMI</name>
<dbReference type="PANTHER" id="PTHR33592">
    <property type="entry name" value="TRANSMEMBRANE PROTEIN"/>
    <property type="match status" value="1"/>
</dbReference>
<organism evidence="1 2">
    <name type="scientific">Dorcoceras hygrometricum</name>
    <dbReference type="NCBI Taxonomy" id="472368"/>
    <lineage>
        <taxon>Eukaryota</taxon>
        <taxon>Viridiplantae</taxon>
        <taxon>Streptophyta</taxon>
        <taxon>Embryophyta</taxon>
        <taxon>Tracheophyta</taxon>
        <taxon>Spermatophyta</taxon>
        <taxon>Magnoliopsida</taxon>
        <taxon>eudicotyledons</taxon>
        <taxon>Gunneridae</taxon>
        <taxon>Pentapetalae</taxon>
        <taxon>asterids</taxon>
        <taxon>lamiids</taxon>
        <taxon>Lamiales</taxon>
        <taxon>Gesneriaceae</taxon>
        <taxon>Didymocarpoideae</taxon>
        <taxon>Trichosporeae</taxon>
        <taxon>Loxocarpinae</taxon>
        <taxon>Dorcoceras</taxon>
    </lineage>
</organism>
<evidence type="ECO:0000313" key="1">
    <source>
        <dbReference type="EMBL" id="KZV22508.1"/>
    </source>
</evidence>
<keyword evidence="2" id="KW-1185">Reference proteome</keyword>
<dbReference type="EMBL" id="KV014362">
    <property type="protein sequence ID" value="KZV22508.1"/>
    <property type="molecule type" value="Genomic_DNA"/>
</dbReference>
<accession>A0A2Z7AM91</accession>
<dbReference type="OrthoDB" id="907209at2759"/>
<sequence length="104" mass="11297">MKSYEAARILGEEQEQWFTRGKYLLLQSLEGRRLGRTPSPNGCTWIPGGGGPPCKGPALGERNFAGRAVAAPPPPVNDAYTDQNMTQFGVAEEGKTKMKSLETE</sequence>
<reference evidence="1 2" key="1">
    <citation type="journal article" date="2015" name="Proc. Natl. Acad. Sci. U.S.A.">
        <title>The resurrection genome of Boea hygrometrica: A blueprint for survival of dehydration.</title>
        <authorList>
            <person name="Xiao L."/>
            <person name="Yang G."/>
            <person name="Zhang L."/>
            <person name="Yang X."/>
            <person name="Zhao S."/>
            <person name="Ji Z."/>
            <person name="Zhou Q."/>
            <person name="Hu M."/>
            <person name="Wang Y."/>
            <person name="Chen M."/>
            <person name="Xu Y."/>
            <person name="Jin H."/>
            <person name="Xiao X."/>
            <person name="Hu G."/>
            <person name="Bao F."/>
            <person name="Hu Y."/>
            <person name="Wan P."/>
            <person name="Li L."/>
            <person name="Deng X."/>
            <person name="Kuang T."/>
            <person name="Xiang C."/>
            <person name="Zhu J.K."/>
            <person name="Oliver M.J."/>
            <person name="He Y."/>
        </authorList>
    </citation>
    <scope>NUCLEOTIDE SEQUENCE [LARGE SCALE GENOMIC DNA]</scope>
    <source>
        <strain evidence="2">cv. XS01</strain>
    </source>
</reference>
<protein>
    <submittedName>
        <fullName evidence="1">Uncharacterized protein</fullName>
    </submittedName>
</protein>
<evidence type="ECO:0000313" key="2">
    <source>
        <dbReference type="Proteomes" id="UP000250235"/>
    </source>
</evidence>